<dbReference type="SUPFAM" id="SSF48452">
    <property type="entry name" value="TPR-like"/>
    <property type="match status" value="2"/>
</dbReference>
<dbReference type="EMBL" id="UOGD01000156">
    <property type="protein sequence ID" value="VAX19949.1"/>
    <property type="molecule type" value="Genomic_DNA"/>
</dbReference>
<evidence type="ECO:0000256" key="1">
    <source>
        <dbReference type="ARBA" id="ARBA00022737"/>
    </source>
</evidence>
<feature type="transmembrane region" description="Helical" evidence="5">
    <location>
        <begin position="398"/>
        <end position="419"/>
    </location>
</feature>
<proteinExistence type="predicted"/>
<name>A0A3B1BPT6_9ZZZZ</name>
<sequence length="858" mass="98455">MNNNINEILKTIFEKALELDKDRREEYFESLSENQKIYIDEVKSLITSYETTDDFLEIASTDKLIFSQDKNQPNPMIGKHIGSYLIEGEVGFGGMGVVLIGKRDDKEFEQKVAIKILKQGLSTKYLVKRFETERQILANLQHPNITKLFDGGKTEDGLPYLVMEFIEGIPITDYCCENNLSIRERLKLFTTICSAVQYAHQNLIIHRDIKPANILVNTQGRPKLLDFGIAKLLDETIMLGNAELTQTKMWHLTPEYASPEQILGENITTSSDIYSLGVLLYKLLTGCQPYKITNNSPLVISKIITEDKIIKPSEIQKTKDSASNPEVRKENNAKISNMLKGDLDNIILKAMRKDPAQRYRSAQEFIDDIDRYLNGLPVTARQDTISYRFSKFVKRHKVGVTLFLLFNILVFLSIAAIIYQGKIAAEERDKAKIENKKFEKVNSFLQQMLSSVDPSEIGRDVKVYDILAKAANDVETELSDQPEIEASIRSTLGNTYVNLGEYDKGKPFLDKALSINEKIFGKESEQTAQSLHDLALYYDWVGDYKIADSLYSKSIEIFRKVLKEPTERFADALNDYAITTMNFGYYEKADKLYNEAIDIALSLYGEKNRNTAVFMNNLALNSLDAGNFDEAEKYFKKSLAIIIELLGENRPEVGSNYNNLAYLYVIKKEYKLAEEYLQKSYQLKLALKGKDHSDVGLALNNLGVVNIRMGNYAEAEKYLLDGVKQYRKTLDPDHPYVALSQYWLGKVYLETEHFDKAEDYLRKSLKTRIKKLPEDNKDIWRSKTELGICLFKNKKYNEAETVLLPTLEYYKSNFSNDNDQITRLYNNIIKLYKTTGNKIKAKKYSEQLISFHKENNSK</sequence>
<keyword evidence="5" id="KW-0812">Transmembrane</keyword>
<dbReference type="InterPro" id="IPR000719">
    <property type="entry name" value="Prot_kinase_dom"/>
</dbReference>
<evidence type="ECO:0000256" key="5">
    <source>
        <dbReference type="SAM" id="Phobius"/>
    </source>
</evidence>
<dbReference type="PROSITE" id="PS00108">
    <property type="entry name" value="PROTEIN_KINASE_ST"/>
    <property type="match status" value="1"/>
</dbReference>
<dbReference type="GO" id="GO:0004672">
    <property type="term" value="F:protein kinase activity"/>
    <property type="evidence" value="ECO:0007669"/>
    <property type="project" value="InterPro"/>
</dbReference>
<dbReference type="InterPro" id="IPR017441">
    <property type="entry name" value="Protein_kinase_ATP_BS"/>
</dbReference>
<dbReference type="CDD" id="cd14014">
    <property type="entry name" value="STKc_PknB_like"/>
    <property type="match status" value="1"/>
</dbReference>
<dbReference type="Gene3D" id="3.30.200.20">
    <property type="entry name" value="Phosphorylase Kinase, domain 1"/>
    <property type="match status" value="1"/>
</dbReference>
<reference evidence="7" key="1">
    <citation type="submission" date="2018-06" db="EMBL/GenBank/DDBJ databases">
        <authorList>
            <person name="Zhirakovskaya E."/>
        </authorList>
    </citation>
    <scope>NUCLEOTIDE SEQUENCE</scope>
</reference>
<accession>A0A3B1BPT6</accession>
<evidence type="ECO:0000313" key="7">
    <source>
        <dbReference type="EMBL" id="VAX19949.1"/>
    </source>
</evidence>
<dbReference type="PROSITE" id="PS50005">
    <property type="entry name" value="TPR"/>
    <property type="match status" value="2"/>
</dbReference>
<organism evidence="7">
    <name type="scientific">hydrothermal vent metagenome</name>
    <dbReference type="NCBI Taxonomy" id="652676"/>
    <lineage>
        <taxon>unclassified sequences</taxon>
        <taxon>metagenomes</taxon>
        <taxon>ecological metagenomes</taxon>
    </lineage>
</organism>
<evidence type="ECO:0000256" key="4">
    <source>
        <dbReference type="ARBA" id="ARBA00022840"/>
    </source>
</evidence>
<dbReference type="AlphaFoldDB" id="A0A3B1BPT6"/>
<keyword evidence="2" id="KW-0547">Nucleotide-binding</keyword>
<dbReference type="InterPro" id="IPR011990">
    <property type="entry name" value="TPR-like_helical_dom_sf"/>
</dbReference>
<dbReference type="SMART" id="SM00220">
    <property type="entry name" value="S_TKc"/>
    <property type="match status" value="1"/>
</dbReference>
<dbReference type="PANTHER" id="PTHR45641">
    <property type="entry name" value="TETRATRICOPEPTIDE REPEAT PROTEIN (AFU_ORTHOLOGUE AFUA_6G03870)"/>
    <property type="match status" value="1"/>
</dbReference>
<dbReference type="InterPro" id="IPR019734">
    <property type="entry name" value="TPR_rpt"/>
</dbReference>
<dbReference type="Gene3D" id="1.10.510.10">
    <property type="entry name" value="Transferase(Phosphotransferase) domain 1"/>
    <property type="match status" value="1"/>
</dbReference>
<dbReference type="InterPro" id="IPR008271">
    <property type="entry name" value="Ser/Thr_kinase_AS"/>
</dbReference>
<dbReference type="PANTHER" id="PTHR45641:SF19">
    <property type="entry name" value="NEPHROCYSTIN-3"/>
    <property type="match status" value="1"/>
</dbReference>
<dbReference type="PROSITE" id="PS50011">
    <property type="entry name" value="PROTEIN_KINASE_DOM"/>
    <property type="match status" value="1"/>
</dbReference>
<dbReference type="EC" id="4.6.1.1" evidence="7"/>
<feature type="domain" description="Protein kinase" evidence="6">
    <location>
        <begin position="84"/>
        <end position="373"/>
    </location>
</feature>
<dbReference type="GO" id="GO:0004016">
    <property type="term" value="F:adenylate cyclase activity"/>
    <property type="evidence" value="ECO:0007669"/>
    <property type="project" value="UniProtKB-EC"/>
</dbReference>
<gene>
    <name evidence="7" type="ORF">MNBD_IGNAVI01-101</name>
</gene>
<dbReference type="PROSITE" id="PS00107">
    <property type="entry name" value="PROTEIN_KINASE_ATP"/>
    <property type="match status" value="1"/>
</dbReference>
<dbReference type="SMART" id="SM00028">
    <property type="entry name" value="TPR"/>
    <property type="match status" value="8"/>
</dbReference>
<keyword evidence="4" id="KW-0067">ATP-binding</keyword>
<dbReference type="SUPFAM" id="SSF56112">
    <property type="entry name" value="Protein kinase-like (PK-like)"/>
    <property type="match status" value="1"/>
</dbReference>
<protein>
    <submittedName>
        <fullName evidence="7">Adenylate cyclase</fullName>
        <ecNumber evidence="7">4.6.1.1</ecNumber>
    </submittedName>
</protein>
<keyword evidence="7" id="KW-0456">Lyase</keyword>
<dbReference type="Pfam" id="PF13424">
    <property type="entry name" value="TPR_12"/>
    <property type="match status" value="3"/>
</dbReference>
<evidence type="ECO:0000259" key="6">
    <source>
        <dbReference type="PROSITE" id="PS50011"/>
    </source>
</evidence>
<evidence type="ECO:0000256" key="2">
    <source>
        <dbReference type="ARBA" id="ARBA00022741"/>
    </source>
</evidence>
<keyword evidence="3" id="KW-0802">TPR repeat</keyword>
<dbReference type="InterPro" id="IPR011009">
    <property type="entry name" value="Kinase-like_dom_sf"/>
</dbReference>
<dbReference type="Pfam" id="PF00069">
    <property type="entry name" value="Pkinase"/>
    <property type="match status" value="1"/>
</dbReference>
<dbReference type="Gene3D" id="1.25.40.10">
    <property type="entry name" value="Tetratricopeptide repeat domain"/>
    <property type="match status" value="3"/>
</dbReference>
<keyword evidence="5" id="KW-0472">Membrane</keyword>
<keyword evidence="1" id="KW-0677">Repeat</keyword>
<dbReference type="GO" id="GO:0005524">
    <property type="term" value="F:ATP binding"/>
    <property type="evidence" value="ECO:0007669"/>
    <property type="project" value="UniProtKB-KW"/>
</dbReference>
<keyword evidence="5" id="KW-1133">Transmembrane helix</keyword>
<evidence type="ECO:0000256" key="3">
    <source>
        <dbReference type="ARBA" id="ARBA00022803"/>
    </source>
</evidence>